<keyword evidence="2" id="KW-0560">Oxidoreductase</keyword>
<dbReference type="InterPro" id="IPR011051">
    <property type="entry name" value="RmlC_Cupin_sf"/>
</dbReference>
<comment type="similarity">
    <text evidence="1">Belongs to the cysteine dioxygenase family.</text>
</comment>
<dbReference type="GO" id="GO:0051213">
    <property type="term" value="F:dioxygenase activity"/>
    <property type="evidence" value="ECO:0007669"/>
    <property type="project" value="UniProtKB-KW"/>
</dbReference>
<organism evidence="2 3">
    <name type="scientific">Dyella agri</name>
    <dbReference type="NCBI Taxonomy" id="1926869"/>
    <lineage>
        <taxon>Bacteria</taxon>
        <taxon>Pseudomonadati</taxon>
        <taxon>Pseudomonadota</taxon>
        <taxon>Gammaproteobacteria</taxon>
        <taxon>Lysobacterales</taxon>
        <taxon>Rhodanobacteraceae</taxon>
        <taxon>Dyella</taxon>
    </lineage>
</organism>
<reference evidence="2 3" key="1">
    <citation type="submission" date="2020-10" db="EMBL/GenBank/DDBJ databases">
        <title>Phylogeny of dyella-like bacteria.</title>
        <authorList>
            <person name="Fu J."/>
        </authorList>
    </citation>
    <scope>NUCLEOTIDE SEQUENCE [LARGE SCALE GENOMIC DNA]</scope>
    <source>
        <strain evidence="2 3">DKC-1</strain>
    </source>
</reference>
<dbReference type="EMBL" id="JADIKL010000010">
    <property type="protein sequence ID" value="MFK2932284.1"/>
    <property type="molecule type" value="Genomic_DNA"/>
</dbReference>
<protein>
    <submittedName>
        <fullName evidence="2">Cysteine dioxygenase</fullName>
    </submittedName>
</protein>
<dbReference type="SUPFAM" id="SSF51182">
    <property type="entry name" value="RmlC-like cupins"/>
    <property type="match status" value="1"/>
</dbReference>
<name>A0ABW8KJH3_9GAMM</name>
<gene>
    <name evidence="2" type="ORF">ISP14_15985</name>
</gene>
<evidence type="ECO:0000256" key="1">
    <source>
        <dbReference type="ARBA" id="ARBA00006622"/>
    </source>
</evidence>
<evidence type="ECO:0000313" key="2">
    <source>
        <dbReference type="EMBL" id="MFK2932284.1"/>
    </source>
</evidence>
<dbReference type="Pfam" id="PF05995">
    <property type="entry name" value="CDO_I"/>
    <property type="match status" value="1"/>
</dbReference>
<dbReference type="InterPro" id="IPR010300">
    <property type="entry name" value="CDO_1"/>
</dbReference>
<dbReference type="Proteomes" id="UP001620397">
    <property type="component" value="Unassembled WGS sequence"/>
</dbReference>
<dbReference type="InterPro" id="IPR014710">
    <property type="entry name" value="RmlC-like_jellyroll"/>
</dbReference>
<comment type="caution">
    <text evidence="2">The sequence shown here is derived from an EMBL/GenBank/DDBJ whole genome shotgun (WGS) entry which is preliminary data.</text>
</comment>
<keyword evidence="2" id="KW-0223">Dioxygenase</keyword>
<proteinExistence type="inferred from homology"/>
<dbReference type="Gene3D" id="2.60.120.10">
    <property type="entry name" value="Jelly Rolls"/>
    <property type="match status" value="1"/>
</dbReference>
<accession>A0ABW8KJH3</accession>
<sequence length="192" mass="22075">MGKYAHSLKTLRDIALEYGRVEHPDLASMARELGRVVHQDASALPARLASMHRRRRHGERWLLAERRQPALHVLVRAWPPGQRMPLLDHTDRWGLELPLQGALEWQSYRRDPHNGELDALGRNWLGPGDASWFERDANLAHRCRNLSRHDIAYTLHVYGGELPQHRASEPCEDESAWVAQTRRLAFAGQLTP</sequence>
<evidence type="ECO:0000313" key="3">
    <source>
        <dbReference type="Proteomes" id="UP001620397"/>
    </source>
</evidence>
<keyword evidence="3" id="KW-1185">Reference proteome</keyword>